<dbReference type="Pfam" id="PF12775">
    <property type="entry name" value="AAA_7"/>
    <property type="match status" value="1"/>
</dbReference>
<dbReference type="FunFam" id="3.20.180.20:FF:000003">
    <property type="entry name" value="Dynein heavy chain 12, axonemal"/>
    <property type="match status" value="1"/>
</dbReference>
<dbReference type="Gene3D" id="3.40.50.300">
    <property type="entry name" value="P-loop containing nucleotide triphosphate hydrolases"/>
    <property type="match status" value="3"/>
</dbReference>
<dbReference type="InterPro" id="IPR041466">
    <property type="entry name" value="Dynein_AAA5_ext"/>
</dbReference>
<dbReference type="FunFam" id="1.10.287.2620:FF:000002">
    <property type="entry name" value="Dynein heavy chain 2, axonemal"/>
    <property type="match status" value="1"/>
</dbReference>
<keyword evidence="7" id="KW-0547">Nucleotide-binding</keyword>
<dbReference type="InterPro" id="IPR024317">
    <property type="entry name" value="Dynein_heavy_chain_D4_dom"/>
</dbReference>
<evidence type="ECO:0000256" key="2">
    <source>
        <dbReference type="ARBA" id="ARBA00008887"/>
    </source>
</evidence>
<evidence type="ECO:0000256" key="15">
    <source>
        <dbReference type="ARBA" id="ARBA00057074"/>
    </source>
</evidence>
<keyword evidence="14" id="KW-0966">Cell projection</keyword>
<dbReference type="FunFam" id="3.40.50.300:FF:005585">
    <property type="entry name" value="Predicted protein"/>
    <property type="match status" value="1"/>
</dbReference>
<dbReference type="GO" id="GO:0045505">
    <property type="term" value="F:dynein intermediate chain binding"/>
    <property type="evidence" value="ECO:0007669"/>
    <property type="project" value="InterPro"/>
</dbReference>
<dbReference type="InterPro" id="IPR042228">
    <property type="entry name" value="Dynein_linker_3"/>
</dbReference>
<dbReference type="EMBL" id="BMAT01002221">
    <property type="protein sequence ID" value="GFS02100.1"/>
    <property type="molecule type" value="Genomic_DNA"/>
</dbReference>
<dbReference type="Gene3D" id="1.20.140.100">
    <property type="entry name" value="Dynein heavy chain, N-terminal domain 2"/>
    <property type="match status" value="1"/>
</dbReference>
<dbReference type="Gene3D" id="1.10.472.130">
    <property type="match status" value="1"/>
</dbReference>
<organism evidence="19 20">
    <name type="scientific">Elysia marginata</name>
    <dbReference type="NCBI Taxonomy" id="1093978"/>
    <lineage>
        <taxon>Eukaryota</taxon>
        <taxon>Metazoa</taxon>
        <taxon>Spiralia</taxon>
        <taxon>Lophotrochozoa</taxon>
        <taxon>Mollusca</taxon>
        <taxon>Gastropoda</taxon>
        <taxon>Heterobranchia</taxon>
        <taxon>Euthyneura</taxon>
        <taxon>Panpulmonata</taxon>
        <taxon>Sacoglossa</taxon>
        <taxon>Placobranchoidea</taxon>
        <taxon>Plakobranchidae</taxon>
        <taxon>Elysia</taxon>
    </lineage>
</organism>
<keyword evidence="9" id="KW-0243">Dynein</keyword>
<comment type="subcellular location">
    <subcellularLocation>
        <location evidence="1">Cytoplasm</location>
        <location evidence="1">Cytoskeleton</location>
        <location evidence="1">Cilium axoneme</location>
    </subcellularLocation>
</comment>
<dbReference type="GO" id="GO:0007018">
    <property type="term" value="P:microtubule-based movement"/>
    <property type="evidence" value="ECO:0007669"/>
    <property type="project" value="InterPro"/>
</dbReference>
<evidence type="ECO:0000256" key="8">
    <source>
        <dbReference type="ARBA" id="ARBA00022840"/>
    </source>
</evidence>
<dbReference type="FunFam" id="1.10.472.130:FF:000005">
    <property type="entry name" value="Dynein axonemal heavy chain 7"/>
    <property type="match status" value="1"/>
</dbReference>
<dbReference type="FunFam" id="3.40.50.300:FF:001328">
    <property type="entry name" value="Dynein heavy chain 6, axonemal"/>
    <property type="match status" value="1"/>
</dbReference>
<keyword evidence="13" id="KW-0206">Cytoskeleton</keyword>
<gene>
    <name evidence="19" type="ORF">ElyMa_001114700</name>
</gene>
<evidence type="ECO:0000256" key="10">
    <source>
        <dbReference type="ARBA" id="ARBA00023054"/>
    </source>
</evidence>
<dbReference type="Pfam" id="PF12780">
    <property type="entry name" value="AAA_8"/>
    <property type="match status" value="1"/>
</dbReference>
<dbReference type="Gene3D" id="3.20.180.20">
    <property type="entry name" value="Dynein heavy chain, N-terminal domain 2"/>
    <property type="match status" value="1"/>
</dbReference>
<dbReference type="GO" id="GO:0005930">
    <property type="term" value="C:axoneme"/>
    <property type="evidence" value="ECO:0007669"/>
    <property type="project" value="UniProtKB-SubCell"/>
</dbReference>
<keyword evidence="8" id="KW-0067">ATP-binding</keyword>
<proteinExistence type="inferred from homology"/>
<evidence type="ECO:0000256" key="13">
    <source>
        <dbReference type="ARBA" id="ARBA00023212"/>
    </source>
</evidence>
<dbReference type="FunFam" id="3.40.50.300:FF:000044">
    <property type="entry name" value="Dynein heavy chain 5, axonemal"/>
    <property type="match status" value="1"/>
</dbReference>
<evidence type="ECO:0000313" key="19">
    <source>
        <dbReference type="EMBL" id="GFS02100.1"/>
    </source>
</evidence>
<comment type="caution">
    <text evidence="19">The sequence shown here is derived from an EMBL/GenBank/DDBJ whole genome shotgun (WGS) entry which is preliminary data.</text>
</comment>
<dbReference type="GO" id="GO:0051959">
    <property type="term" value="F:dynein light intermediate chain binding"/>
    <property type="evidence" value="ECO:0007669"/>
    <property type="project" value="InterPro"/>
</dbReference>
<evidence type="ECO:0000256" key="5">
    <source>
        <dbReference type="ARBA" id="ARBA00022701"/>
    </source>
</evidence>
<comment type="similarity">
    <text evidence="2">Belongs to the dynein heavy chain family.</text>
</comment>
<evidence type="ECO:0000259" key="18">
    <source>
        <dbReference type="SMART" id="SM00382"/>
    </source>
</evidence>
<evidence type="ECO:0000256" key="11">
    <source>
        <dbReference type="ARBA" id="ARBA00023069"/>
    </source>
</evidence>
<evidence type="ECO:0000256" key="16">
    <source>
        <dbReference type="SAM" id="Coils"/>
    </source>
</evidence>
<dbReference type="Gene3D" id="1.10.8.710">
    <property type="match status" value="1"/>
</dbReference>
<evidence type="ECO:0000256" key="6">
    <source>
        <dbReference type="ARBA" id="ARBA00022737"/>
    </source>
</evidence>
<feature type="domain" description="AAA+ ATPase" evidence="18">
    <location>
        <begin position="1223"/>
        <end position="1361"/>
    </location>
</feature>
<dbReference type="InterPro" id="IPR043157">
    <property type="entry name" value="Dynein_AAA1S"/>
</dbReference>
<evidence type="ECO:0000313" key="20">
    <source>
        <dbReference type="Proteomes" id="UP000762676"/>
    </source>
</evidence>
<dbReference type="GO" id="GO:0005524">
    <property type="term" value="F:ATP binding"/>
    <property type="evidence" value="ECO:0007669"/>
    <property type="project" value="UniProtKB-KW"/>
</dbReference>
<keyword evidence="11" id="KW-0969">Cilium</keyword>
<feature type="non-terminal residue" evidence="19">
    <location>
        <position position="2511"/>
    </location>
</feature>
<dbReference type="FunFam" id="1.20.140.100:FF:000004">
    <property type="entry name" value="Dynein axonemal heavy chain 6"/>
    <property type="match status" value="1"/>
</dbReference>
<evidence type="ECO:0000256" key="4">
    <source>
        <dbReference type="ARBA" id="ARBA00022490"/>
    </source>
</evidence>
<evidence type="ECO:0000256" key="14">
    <source>
        <dbReference type="ARBA" id="ARBA00023273"/>
    </source>
</evidence>
<dbReference type="FunFam" id="3.40.50.300:FF:002141">
    <property type="entry name" value="Dynein heavy chain"/>
    <property type="match status" value="1"/>
</dbReference>
<keyword evidence="10 16" id="KW-0175">Coiled coil</keyword>
<feature type="domain" description="AAA+ ATPase" evidence="18">
    <location>
        <begin position="1887"/>
        <end position="2034"/>
    </location>
</feature>
<reference evidence="19 20" key="1">
    <citation type="journal article" date="2021" name="Elife">
        <title>Chloroplast acquisition without the gene transfer in kleptoplastic sea slugs, Plakobranchus ocellatus.</title>
        <authorList>
            <person name="Maeda T."/>
            <person name="Takahashi S."/>
            <person name="Yoshida T."/>
            <person name="Shimamura S."/>
            <person name="Takaki Y."/>
            <person name="Nagai Y."/>
            <person name="Toyoda A."/>
            <person name="Suzuki Y."/>
            <person name="Arimoto A."/>
            <person name="Ishii H."/>
            <person name="Satoh N."/>
            <person name="Nishiyama T."/>
            <person name="Hasebe M."/>
            <person name="Maruyama T."/>
            <person name="Minagawa J."/>
            <person name="Obokata J."/>
            <person name="Shigenobu S."/>
        </authorList>
    </citation>
    <scope>NUCLEOTIDE SEQUENCE [LARGE SCALE GENOMIC DNA]</scope>
</reference>
<comment type="subunit">
    <text evidence="3">Consists of at least two heavy chains and a number of intermediate and light chains.</text>
</comment>
<accession>A0AAV4HWH6</accession>
<dbReference type="FunFam" id="1.10.8.710:FF:000004">
    <property type="entry name" value="Dynein axonemal heavy chain 6"/>
    <property type="match status" value="1"/>
</dbReference>
<dbReference type="PANTHER" id="PTHR22878">
    <property type="entry name" value="DYNEIN HEAVY CHAIN 6, AXONEMAL-LIKE-RELATED"/>
    <property type="match status" value="1"/>
</dbReference>
<dbReference type="SMART" id="SM00382">
    <property type="entry name" value="AAA"/>
    <property type="match status" value="2"/>
</dbReference>
<evidence type="ECO:0000256" key="7">
    <source>
        <dbReference type="ARBA" id="ARBA00022741"/>
    </source>
</evidence>
<dbReference type="Pfam" id="PF08393">
    <property type="entry name" value="DHC_N2"/>
    <property type="match status" value="1"/>
</dbReference>
<dbReference type="Gene3D" id="1.10.287.2620">
    <property type="match status" value="1"/>
</dbReference>
<keyword evidence="5" id="KW-0493">Microtubule</keyword>
<evidence type="ECO:0000256" key="9">
    <source>
        <dbReference type="ARBA" id="ARBA00023017"/>
    </source>
</evidence>
<dbReference type="Gene3D" id="1.20.58.1120">
    <property type="match status" value="1"/>
</dbReference>
<dbReference type="Gene3D" id="1.20.920.20">
    <property type="match status" value="1"/>
</dbReference>
<dbReference type="Pfam" id="PF17852">
    <property type="entry name" value="Dynein_AAA_lid"/>
    <property type="match status" value="1"/>
</dbReference>
<dbReference type="InterPro" id="IPR035699">
    <property type="entry name" value="AAA_6"/>
</dbReference>
<evidence type="ECO:0000256" key="3">
    <source>
        <dbReference type="ARBA" id="ARBA00011655"/>
    </source>
</evidence>
<sequence>MALDRAKLCETPVFSSSKVRGLPGLPPLPAEGSREPSDLYKIVLRNSEHPPLMKSTSWTLAAPFKEQKYDRTPSESIANVYTPSAANLKMKDLPKLYRGKTKPGLDPSKAKKKKPNPKEEREYSKTDLPPSRPLTPTEQMDIMAAIENEQTKEYEEPSKRDMERYYYYIRKGISPVMLASQSEEQLRNIEQMVPSHLLTARHLQSMYQDLKEEIANDYEMSARKCIDNFLYWCCFTRFCHLRFVNLEKLMAAELPLLPAEFESLVKAQCWEAHEYLRKTWIPECAKLFVEHKSVWEDLVPPGEFDSTEIIQEFFSCVASLMSLQLRSMVVNSLSDFLDFFRRHEVECELFPDMRGQRLLLRSVKIDEMLVTDFVDRAMEIFKLNTVGPQKYLNVYKKYSDLLNNKADQDISAFLRESHSIAAFKKKIDSYNDLRDEIALMRVTAPLSMFCLDCVQFNSEMCMRAQRLRDRLVVFEVDENRDLNRALTKKYEEIQERVQIIPESTQELVELQEFMKTSSDVTVYKLLDEVQEAGNRLKFLLDYADFPMEDIKLNTVTFHWPSQISTVLDHSQGRIINKRDQIEEELRKRVSAFEEKIEGYGKEVESFRKKEFMSSEEMKNNVEVLSRLQTNLEAARDELEGLQDEERLLEWEVTEFPQLQTMFALKEPYDKLWKTAYNFNIKNEQWTNGPFKNLNSEEIENEVSEMWRTTYKLTKTFSDQPGPRHTANNVKTKIDKFKNNMPILQTICNPGIRDRHWEQMSAIVGFDIRPKEDSSLAVMLEYGLHKHLAKLEEIGASAAKEYSLEKALTKMKDDWKDLCFELVPYRDTGVSILSALDDIQALLDDNIVKAQTMRGSPFIKPFEVEMKEWEEKLLLMQDIIDEWLKVQATWLYLEPIFSSEDIMAQMPEEGRKFGIVDSYWRDIMSETSKDTNCLVATGQNNMLGRLKEANVLLEEIQKGLNAYLEKKRLFFPRFFFLSNDELLEILSETKDPLRVQPHLKKCFEGIAKLEFTDKEEIIGMVSAENETVPFSTMIVPAKAKGMVEKWLLQVEDVMISSLRKVVIDSNAAYKMTQRKRWVVEWPGQVVLCVSSLYWTLEVTEAMKTEGGLKTYLEKCNRQIDQIVELVRGKLESGTRITLGALTVIDVHARDVLANMTENNIRSPADFNWLSQMRYYFDAAGKDVFVHMITTEIAYGYEYLGNSPRLVITPLTDRCYRTLMGALKLNLGGAPEGPAGTGKTETSKDLAKAVAKQCVVFNCSDGLDYKAMGKFFKGLAQAGAWACFDEFNRIELEVLSVIAQQIQSIQQAIAAKLKRFIFEGTELALNPTCTIFITMNPGYAGRQELPDNLKVRGLDSLKVLFRTVAMMVPDYGMIGEIQLYSMGFVDARSLANKIVAVYRLCSEQLSSQHHYDYGMRAVKSVLTAAGNLKLKYPAQDEAVLLLKAINDVNLPKFLAQDVPLFEGIISDLFPGVQLPQPDYGVFLESMEENIRNRQLQPNQFFVDKVIQVYEMILVRHGMMIVGDPLGGKTQSYQVLAATLGDLQDSKAYDEFRTVFRIINPKAITMGQLYGCFDPVSHEWSDGVLANTFREYASNPDSNRKWILFDGPVDAVWIENMNTVLDDNKKLCLMSGEIIQMSNKMNLIFEPADLEQASPATVSRCGMVYLEPHMMGWRPSVQSYMMYHLPDKLTKEQKELVQDLFDWLVEPCLDFVKRNCRTFLPTSEMHQVQMLMRLYTAMMDEIVASLNARAEETDGEPSAEHAGDHLSQQQITLWLQGMFLFCVVWTIGGTVAGDSKKGFDQYFRTLISGVDEAHPKPKSIKITKSNSFPERNTVFDFAFHKKGTGGWVEWMDTIDKSTTAIPAGAKVSDLTIPTSETARQQYFLQLYLTHDVPLLVIGPTGTGKSAITNSYLLGLPKEMYIPNCINFSARTSANQTQDIVMSKLDRRRKGVFGPPMGKKSVVFVDDLNMPAKEKYGAQPPIELLRQWIDHGHWYDRKDTSKVFLNDVLFVSAMGPPGGGRNDITSRFTRHLNIVSIDEFDDSTMTKIFTTITDWHFGNGYDPSFVKNGKMLVAATMGVYKDAIANFLPTPTKSHYVFNLRDFARVIRGVLLVPPAELPETEKLLRLWVHEVYRVFYDRLIDKDDRKMFFKIVRSNCQDSFKQNVDKFLGHLSKSGKVVDADIRSLFFGDFLNPENKVYSEITDLKQLTAIMEHYLEEYNIVSKAPMKLVMFKFAIEHMSRVSRVLLQDNGHALLVGIGGSGRQSAAKLATFMADYELFQIEITKNYGIPDWRDDLKRLLLKAGAEGKQTVFLFSDNQIKDESFMEDISMILNTGDVPNIFPPDEKADVIEKMQVVARNLGKRMEATPLAMYNFFIDRVKQHLHVVLAMSPIGDAFRNRLRMFPSLINCCTIDWFQAWPEDALEMVANKFLEDLEMDDAMKLETVSMCKHFHESVRITSEKYFNILRRKNYVTPTSYLELILTFKTLLSVKRDELMTMKNRYLVGLEKLEFAASQ</sequence>
<dbReference type="InterPro" id="IPR042222">
    <property type="entry name" value="Dynein_2_N"/>
</dbReference>
<keyword evidence="4" id="KW-0963">Cytoplasm</keyword>
<keyword evidence="20" id="KW-1185">Reference proteome</keyword>
<dbReference type="GO" id="GO:0030286">
    <property type="term" value="C:dynein complex"/>
    <property type="evidence" value="ECO:0007669"/>
    <property type="project" value="UniProtKB-KW"/>
</dbReference>
<keyword evidence="12" id="KW-0505">Motor protein</keyword>
<feature type="compositionally biased region" description="Basic and acidic residues" evidence="17">
    <location>
        <begin position="116"/>
        <end position="125"/>
    </location>
</feature>
<evidence type="ECO:0000256" key="1">
    <source>
        <dbReference type="ARBA" id="ARBA00004430"/>
    </source>
</evidence>
<feature type="region of interest" description="Disordered" evidence="17">
    <location>
        <begin position="92"/>
        <end position="136"/>
    </location>
</feature>
<comment type="function">
    <text evidence="15">Force generating protein of respiratory cilia. Produces force towards the minus ends of microtubules. Dynein has ATPase activity; the force-producing power stroke is thought to occur on release of ADP. Involved in sperm motility; implicated in sperm flagellar assembly.</text>
</comment>
<dbReference type="Pfam" id="PF17857">
    <property type="entry name" value="AAA_lid_1"/>
    <property type="match status" value="1"/>
</dbReference>
<dbReference type="Proteomes" id="UP000762676">
    <property type="component" value="Unassembled WGS sequence"/>
</dbReference>
<dbReference type="Pfam" id="PF12774">
    <property type="entry name" value="AAA_6"/>
    <property type="match status" value="1"/>
</dbReference>
<dbReference type="GO" id="GO:0005874">
    <property type="term" value="C:microtubule"/>
    <property type="evidence" value="ECO:0007669"/>
    <property type="project" value="UniProtKB-KW"/>
</dbReference>
<dbReference type="InterPro" id="IPR003593">
    <property type="entry name" value="AAA+_ATPase"/>
</dbReference>
<keyword evidence="6" id="KW-0677">Repeat</keyword>
<dbReference type="InterPro" id="IPR041589">
    <property type="entry name" value="DNAH3_AAA_lid_1"/>
</dbReference>
<dbReference type="PANTHER" id="PTHR22878:SF71">
    <property type="entry name" value="DYNEIN, AXONEMAL, HEAVY CHAIN 3"/>
    <property type="match status" value="1"/>
</dbReference>
<name>A0AAV4HWH6_9GAST</name>
<protein>
    <submittedName>
        <fullName evidence="19">Dynein heavy chain 3, axonemal</fullName>
    </submittedName>
</protein>
<dbReference type="Gene3D" id="1.20.920.30">
    <property type="match status" value="1"/>
</dbReference>
<dbReference type="InterPro" id="IPR013602">
    <property type="entry name" value="Dynein_heavy_linker"/>
</dbReference>
<evidence type="ECO:0000256" key="17">
    <source>
        <dbReference type="SAM" id="MobiDB-lite"/>
    </source>
</evidence>
<dbReference type="FunFam" id="1.20.58.1120:FF:000005">
    <property type="entry name" value="Dynein, axonemal, heavy chain 12"/>
    <property type="match status" value="1"/>
</dbReference>
<evidence type="ECO:0000256" key="12">
    <source>
        <dbReference type="ARBA" id="ARBA00023175"/>
    </source>
</evidence>
<feature type="coiled-coil region" evidence="16">
    <location>
        <begin position="582"/>
        <end position="651"/>
    </location>
</feature>
<dbReference type="InterPro" id="IPR026983">
    <property type="entry name" value="DHC"/>
</dbReference>
<dbReference type="SUPFAM" id="SSF52540">
    <property type="entry name" value="P-loop containing nucleoside triphosphate hydrolases"/>
    <property type="match status" value="4"/>
</dbReference>
<dbReference type="InterPro" id="IPR027417">
    <property type="entry name" value="P-loop_NTPase"/>
</dbReference>
<dbReference type="FunFam" id="1.20.920.30:FF:000002">
    <property type="entry name" value="Dynein axonemal heavy chain 3"/>
    <property type="match status" value="1"/>
</dbReference>